<evidence type="ECO:0000256" key="4">
    <source>
        <dbReference type="ARBA" id="ARBA00022475"/>
    </source>
</evidence>
<feature type="transmembrane region" description="Helical" evidence="15">
    <location>
        <begin position="120"/>
        <end position="141"/>
    </location>
</feature>
<organism evidence="17 18">
    <name type="scientific">Bosea rubneri</name>
    <dbReference type="NCBI Taxonomy" id="3075434"/>
    <lineage>
        <taxon>Bacteria</taxon>
        <taxon>Pseudomonadati</taxon>
        <taxon>Pseudomonadota</taxon>
        <taxon>Alphaproteobacteria</taxon>
        <taxon>Hyphomicrobiales</taxon>
        <taxon>Boseaceae</taxon>
        <taxon>Bosea</taxon>
    </lineage>
</organism>
<dbReference type="InterPro" id="IPR017969">
    <property type="entry name" value="Heavy-metal-associated_CS"/>
</dbReference>
<comment type="similarity">
    <text evidence="2 15">Belongs to the cation transport ATPase (P-type) (TC 3.A.3) family. Type IB subfamily.</text>
</comment>
<evidence type="ECO:0000256" key="11">
    <source>
        <dbReference type="ARBA" id="ARBA00022967"/>
    </source>
</evidence>
<gene>
    <name evidence="17" type="ORF">RKE40_01480</name>
</gene>
<dbReference type="InterPro" id="IPR023214">
    <property type="entry name" value="HAD_sf"/>
</dbReference>
<evidence type="ECO:0000313" key="18">
    <source>
        <dbReference type="Proteomes" id="UP001254257"/>
    </source>
</evidence>
<evidence type="ECO:0000313" key="17">
    <source>
        <dbReference type="EMBL" id="MDU0338530.1"/>
    </source>
</evidence>
<dbReference type="InterPro" id="IPR059000">
    <property type="entry name" value="ATPase_P-type_domA"/>
</dbReference>
<dbReference type="InterPro" id="IPR006121">
    <property type="entry name" value="HMA_dom"/>
</dbReference>
<dbReference type="SUPFAM" id="SSF56784">
    <property type="entry name" value="HAD-like"/>
    <property type="match status" value="1"/>
</dbReference>
<dbReference type="SUPFAM" id="SSF81653">
    <property type="entry name" value="Calcium ATPase, transduction domain A"/>
    <property type="match status" value="1"/>
</dbReference>
<protein>
    <submittedName>
        <fullName evidence="17">Cation-translocating P-type ATPase</fullName>
    </submittedName>
</protein>
<dbReference type="PANTHER" id="PTHR43520:SF5">
    <property type="entry name" value="CATION-TRANSPORTING P-TYPE ATPASE-RELATED"/>
    <property type="match status" value="1"/>
</dbReference>
<reference evidence="17 18" key="1">
    <citation type="submission" date="2023-09" db="EMBL/GenBank/DDBJ databases">
        <title>Whole genome shotgun sequencing (WGS) of Bosea sp. ZW T0_25, isolated from stored onions (Allium cepa).</title>
        <authorList>
            <person name="Stoll D.A."/>
            <person name="Huch M."/>
        </authorList>
    </citation>
    <scope>NUCLEOTIDE SEQUENCE [LARGE SCALE GENOMIC DNA]</scope>
    <source>
        <strain evidence="17 18">ZW T0_25</strain>
    </source>
</reference>
<dbReference type="CDD" id="cd00371">
    <property type="entry name" value="HMA"/>
    <property type="match status" value="1"/>
</dbReference>
<dbReference type="PROSITE" id="PS01047">
    <property type="entry name" value="HMA_1"/>
    <property type="match status" value="1"/>
</dbReference>
<keyword evidence="14 15" id="KW-0472">Membrane</keyword>
<dbReference type="RefSeq" id="WP_316016478.1">
    <property type="nucleotide sequence ID" value="NZ_JAWDID010000002.1"/>
</dbReference>
<keyword evidence="5" id="KW-0597">Phosphoprotein</keyword>
<keyword evidence="8 15" id="KW-0547">Nucleotide-binding</keyword>
<proteinExistence type="inferred from homology"/>
<evidence type="ECO:0000256" key="5">
    <source>
        <dbReference type="ARBA" id="ARBA00022553"/>
    </source>
</evidence>
<dbReference type="InterPro" id="IPR027256">
    <property type="entry name" value="P-typ_ATPase_IB"/>
</dbReference>
<dbReference type="Gene3D" id="2.70.150.10">
    <property type="entry name" value="Calcium-transporting ATPase, cytoplasmic transduction domain A"/>
    <property type="match status" value="1"/>
</dbReference>
<feature type="transmembrane region" description="Helical" evidence="15">
    <location>
        <begin position="367"/>
        <end position="388"/>
    </location>
</feature>
<dbReference type="PROSITE" id="PS50846">
    <property type="entry name" value="HMA_2"/>
    <property type="match status" value="1"/>
</dbReference>
<dbReference type="Gene3D" id="3.40.50.1000">
    <property type="entry name" value="HAD superfamily/HAD-like"/>
    <property type="match status" value="1"/>
</dbReference>
<feature type="transmembrane region" description="Helical" evidence="15">
    <location>
        <begin position="214"/>
        <end position="232"/>
    </location>
</feature>
<dbReference type="Gene3D" id="3.40.1110.10">
    <property type="entry name" value="Calcium-transporting ATPase, cytoplasmic domain N"/>
    <property type="match status" value="1"/>
</dbReference>
<comment type="caution">
    <text evidence="17">The sequence shown here is derived from an EMBL/GenBank/DDBJ whole genome shotgun (WGS) entry which is preliminary data.</text>
</comment>
<keyword evidence="12 15" id="KW-1133">Transmembrane helix</keyword>
<dbReference type="NCBIfam" id="TIGR01511">
    <property type="entry name" value="ATPase-IB1_Cu"/>
    <property type="match status" value="1"/>
</dbReference>
<dbReference type="SUPFAM" id="SSF81665">
    <property type="entry name" value="Calcium ATPase, transmembrane domain M"/>
    <property type="match status" value="1"/>
</dbReference>
<dbReference type="Proteomes" id="UP001254257">
    <property type="component" value="Unassembled WGS sequence"/>
</dbReference>
<evidence type="ECO:0000256" key="3">
    <source>
        <dbReference type="ARBA" id="ARBA00022448"/>
    </source>
</evidence>
<keyword evidence="9 15" id="KW-0067">ATP-binding</keyword>
<dbReference type="PANTHER" id="PTHR43520">
    <property type="entry name" value="ATP7, ISOFORM B"/>
    <property type="match status" value="1"/>
</dbReference>
<dbReference type="EMBL" id="JAWDID010000002">
    <property type="protein sequence ID" value="MDU0338530.1"/>
    <property type="molecule type" value="Genomic_DNA"/>
</dbReference>
<dbReference type="InterPro" id="IPR036412">
    <property type="entry name" value="HAD-like_sf"/>
</dbReference>
<comment type="subcellular location">
    <subcellularLocation>
        <location evidence="1">Cell membrane</location>
        <topology evidence="1">Multi-pass membrane protein</topology>
    </subcellularLocation>
</comment>
<dbReference type="InterPro" id="IPR001757">
    <property type="entry name" value="P_typ_ATPase"/>
</dbReference>
<dbReference type="PROSITE" id="PS00154">
    <property type="entry name" value="ATPASE_E1_E2"/>
    <property type="match status" value="1"/>
</dbReference>
<dbReference type="NCBIfam" id="TIGR01525">
    <property type="entry name" value="ATPase-IB_hvy"/>
    <property type="match status" value="1"/>
</dbReference>
<dbReference type="InterPro" id="IPR018303">
    <property type="entry name" value="ATPase_P-typ_P_site"/>
</dbReference>
<keyword evidence="4 15" id="KW-1003">Cell membrane</keyword>
<dbReference type="Pfam" id="PF00403">
    <property type="entry name" value="HMA"/>
    <property type="match status" value="1"/>
</dbReference>
<accession>A0ABU3S199</accession>
<keyword evidence="18" id="KW-1185">Reference proteome</keyword>
<dbReference type="NCBIfam" id="TIGR01512">
    <property type="entry name" value="ATPase-IB2_Cd"/>
    <property type="match status" value="1"/>
</dbReference>
<evidence type="ECO:0000256" key="15">
    <source>
        <dbReference type="RuleBase" id="RU362081"/>
    </source>
</evidence>
<evidence type="ECO:0000256" key="12">
    <source>
        <dbReference type="ARBA" id="ARBA00022989"/>
    </source>
</evidence>
<evidence type="ECO:0000256" key="14">
    <source>
        <dbReference type="ARBA" id="ARBA00023136"/>
    </source>
</evidence>
<dbReference type="Gene3D" id="3.30.70.100">
    <property type="match status" value="1"/>
</dbReference>
<keyword evidence="7 15" id="KW-0479">Metal-binding</keyword>
<evidence type="ECO:0000256" key="2">
    <source>
        <dbReference type="ARBA" id="ARBA00006024"/>
    </source>
</evidence>
<evidence type="ECO:0000259" key="16">
    <source>
        <dbReference type="PROSITE" id="PS50846"/>
    </source>
</evidence>
<dbReference type="SUPFAM" id="SSF55008">
    <property type="entry name" value="HMA, heavy metal-associated domain"/>
    <property type="match status" value="1"/>
</dbReference>
<dbReference type="PRINTS" id="PR00119">
    <property type="entry name" value="CATATPASE"/>
</dbReference>
<evidence type="ECO:0000256" key="7">
    <source>
        <dbReference type="ARBA" id="ARBA00022723"/>
    </source>
</evidence>
<name>A0ABU3S199_9HYPH</name>
<dbReference type="NCBIfam" id="TIGR01494">
    <property type="entry name" value="ATPase_P-type"/>
    <property type="match status" value="2"/>
</dbReference>
<dbReference type="Pfam" id="PF00702">
    <property type="entry name" value="Hydrolase"/>
    <property type="match status" value="1"/>
</dbReference>
<keyword evidence="3" id="KW-0813">Transport</keyword>
<evidence type="ECO:0000256" key="13">
    <source>
        <dbReference type="ARBA" id="ARBA00023065"/>
    </source>
</evidence>
<evidence type="ECO:0000256" key="1">
    <source>
        <dbReference type="ARBA" id="ARBA00004651"/>
    </source>
</evidence>
<keyword evidence="10" id="KW-0460">Magnesium</keyword>
<evidence type="ECO:0000256" key="9">
    <source>
        <dbReference type="ARBA" id="ARBA00022840"/>
    </source>
</evidence>
<feature type="transmembrane region" description="Helical" evidence="15">
    <location>
        <begin position="153"/>
        <end position="174"/>
    </location>
</feature>
<keyword evidence="11" id="KW-1278">Translocase</keyword>
<keyword evidence="13" id="KW-0406">Ion transport</keyword>
<evidence type="ECO:0000256" key="6">
    <source>
        <dbReference type="ARBA" id="ARBA00022692"/>
    </source>
</evidence>
<dbReference type="InterPro" id="IPR036163">
    <property type="entry name" value="HMA_dom_sf"/>
</dbReference>
<keyword evidence="6 15" id="KW-0812">Transmembrane</keyword>
<evidence type="ECO:0000256" key="8">
    <source>
        <dbReference type="ARBA" id="ARBA00022741"/>
    </source>
</evidence>
<dbReference type="Pfam" id="PF00122">
    <property type="entry name" value="E1-E2_ATPase"/>
    <property type="match status" value="1"/>
</dbReference>
<dbReference type="InterPro" id="IPR023299">
    <property type="entry name" value="ATPase_P-typ_cyto_dom_N"/>
</dbReference>
<feature type="domain" description="HMA" evidence="16">
    <location>
        <begin position="33"/>
        <end position="99"/>
    </location>
</feature>
<evidence type="ECO:0000256" key="10">
    <source>
        <dbReference type="ARBA" id="ARBA00022842"/>
    </source>
</evidence>
<feature type="transmembrane region" description="Helical" evidence="15">
    <location>
        <begin position="689"/>
        <end position="705"/>
    </location>
</feature>
<dbReference type="InterPro" id="IPR023298">
    <property type="entry name" value="ATPase_P-typ_TM_dom_sf"/>
</dbReference>
<feature type="transmembrane region" description="Helical" evidence="15">
    <location>
        <begin position="400"/>
        <end position="420"/>
    </location>
</feature>
<dbReference type="InterPro" id="IPR008250">
    <property type="entry name" value="ATPase_P-typ_transduc_dom_A_sf"/>
</dbReference>
<sequence length="740" mass="77213">MTTGPNITASALPASLPPALLSAFVAPASGRAQQLELLVEGVHCANCIRKIETRLAKDPAVTRARVNLTLRRLSVEWVGGPDHAEVIGETVRGLGYAIAPYDAGSIGASQDRTGRELLRCLAIAGFASSNVMMLAWAVWAGQAQDMPASTQAFFNWLSALVAVSALAIAGRPFFRSAFGALRAGRTNIDVPIAAALILATAISMMELMRHGAHVYFDSATMLLFVLLVGRYLDFRVRARSREAIERLAMMRAEHATVLLGDGRTEIVPASAVEPGMQVIVAPGETVPVDGRVTSGQTMLDRSAVTGETLPELINPGDEVLAGYLNGPDILHLRAEKTVAQSHLSEILRLVEQAQLQKGRAATLADRLVRVWTPLVHAIALLTLSGWWFLGGADLPTALLYAVTVLIIACPCAIGLAVPAVQVNAIGGLLRRGILVRSGEALDRLAAIDRVVFDKTGTLTDGRAELVDMPSNPVALRLAAALASASRHPFSRALTRRLGRGAAAEDVSETPGAGISGLVDGRPARLGSAAFCGVPGEGRDAASEVWVSAEALPPQRFALADGIRSDAWETVDHFRRAGVELSILSGDRLPAVESCATSLGIADHRAALKPAQKAALLSGWKADGGKPLMIGDGLNDAPALAAAHVSASFGHGVPATQVAADFVLPAEALSSVVVAHRTAVKAAGIVRQNLGFAAVYNLALIPVAVLGLVSPLIAAAAMSISSILVTMNALRARPPRLGAAG</sequence>
<feature type="transmembrane region" description="Helical" evidence="15">
    <location>
        <begin position="186"/>
        <end position="208"/>
    </location>
</feature>